<keyword evidence="2" id="KW-0282">Flagellum</keyword>
<protein>
    <submittedName>
        <fullName evidence="2 3">Flagellar motor protein MotD</fullName>
    </submittedName>
</protein>
<dbReference type="EnsemblMetazoa" id="ASIC014040-RA">
    <property type="protein sequence ID" value="ASIC014040-PA"/>
    <property type="gene ID" value="ASIC014040"/>
</dbReference>
<name>A0A084W774_ANOSI</name>
<accession>A0A084W774</accession>
<dbReference type="AlphaFoldDB" id="A0A084W774"/>
<keyword evidence="4" id="KW-1185">Reference proteome</keyword>
<dbReference type="EMBL" id="KE525314">
    <property type="protein sequence ID" value="KFB46068.1"/>
    <property type="molecule type" value="Genomic_DNA"/>
</dbReference>
<evidence type="ECO:0000313" key="4">
    <source>
        <dbReference type="Proteomes" id="UP000030765"/>
    </source>
</evidence>
<organism evidence="2">
    <name type="scientific">Anopheles sinensis</name>
    <name type="common">Mosquito</name>
    <dbReference type="NCBI Taxonomy" id="74873"/>
    <lineage>
        <taxon>Eukaryota</taxon>
        <taxon>Metazoa</taxon>
        <taxon>Ecdysozoa</taxon>
        <taxon>Arthropoda</taxon>
        <taxon>Hexapoda</taxon>
        <taxon>Insecta</taxon>
        <taxon>Pterygota</taxon>
        <taxon>Neoptera</taxon>
        <taxon>Endopterygota</taxon>
        <taxon>Diptera</taxon>
        <taxon>Nematocera</taxon>
        <taxon>Culicoidea</taxon>
        <taxon>Culicidae</taxon>
        <taxon>Anophelinae</taxon>
        <taxon>Anopheles</taxon>
    </lineage>
</organism>
<dbReference type="EMBL" id="ATLV01021168">
    <property type="status" value="NOT_ANNOTATED_CDS"/>
    <property type="molecule type" value="Genomic_DNA"/>
</dbReference>
<reference evidence="3" key="2">
    <citation type="submission" date="2020-05" db="UniProtKB">
        <authorList>
            <consortium name="EnsemblMetazoa"/>
        </authorList>
    </citation>
    <scope>IDENTIFICATION</scope>
</reference>
<keyword evidence="2" id="KW-0969">Cilium</keyword>
<reference evidence="2 4" key="1">
    <citation type="journal article" date="2014" name="BMC Genomics">
        <title>Genome sequence of Anopheles sinensis provides insight into genetics basis of mosquito competence for malaria parasites.</title>
        <authorList>
            <person name="Zhou D."/>
            <person name="Zhang D."/>
            <person name="Ding G."/>
            <person name="Shi L."/>
            <person name="Hou Q."/>
            <person name="Ye Y."/>
            <person name="Xu Y."/>
            <person name="Zhou H."/>
            <person name="Xiong C."/>
            <person name="Li S."/>
            <person name="Yu J."/>
            <person name="Hong S."/>
            <person name="Yu X."/>
            <person name="Zou P."/>
            <person name="Chen C."/>
            <person name="Chang X."/>
            <person name="Wang W."/>
            <person name="Lv Y."/>
            <person name="Sun Y."/>
            <person name="Ma L."/>
            <person name="Shen B."/>
            <person name="Zhu C."/>
        </authorList>
    </citation>
    <scope>NUCLEOTIDE SEQUENCE [LARGE SCALE GENOMIC DNA]</scope>
</reference>
<keyword evidence="2" id="KW-0966">Cell projection</keyword>
<proteinExistence type="predicted"/>
<gene>
    <name evidence="2" type="ORF">ZHAS_00014040</name>
</gene>
<feature type="compositionally biased region" description="Basic and acidic residues" evidence="1">
    <location>
        <begin position="8"/>
        <end position="18"/>
    </location>
</feature>
<dbReference type="VEuPathDB" id="VectorBase:ASIC014040"/>
<evidence type="ECO:0000313" key="2">
    <source>
        <dbReference type="EMBL" id="KFB46068.1"/>
    </source>
</evidence>
<evidence type="ECO:0000313" key="3">
    <source>
        <dbReference type="EnsemblMetazoa" id="ASIC014040-PA"/>
    </source>
</evidence>
<dbReference type="Proteomes" id="UP000030765">
    <property type="component" value="Unassembled WGS sequence"/>
</dbReference>
<feature type="compositionally biased region" description="Low complexity" evidence="1">
    <location>
        <begin position="27"/>
        <end position="36"/>
    </location>
</feature>
<evidence type="ECO:0000256" key="1">
    <source>
        <dbReference type="SAM" id="MobiDB-lite"/>
    </source>
</evidence>
<sequence length="52" mass="5596">MFAASVARIDEGPVRPRDQVTAVESQPTDNPTTTDVPNMLATAIEGRFGDIH</sequence>
<feature type="region of interest" description="Disordered" evidence="1">
    <location>
        <begin position="1"/>
        <end position="36"/>
    </location>
</feature>